<name>A0A8J3G8L4_9BACT</name>
<feature type="chain" id="PRO_5035295581" evidence="8">
    <location>
        <begin position="40"/>
        <end position="1119"/>
    </location>
</feature>
<comment type="caution">
    <text evidence="10">The sequence shown here is derived from an EMBL/GenBank/DDBJ whole genome shotgun (WGS) entry which is preliminary data.</text>
</comment>
<keyword evidence="3 7" id="KW-1134">Transmembrane beta strand</keyword>
<keyword evidence="11" id="KW-1185">Reference proteome</keyword>
<dbReference type="Gene3D" id="2.170.130.10">
    <property type="entry name" value="TonB-dependent receptor, plug domain"/>
    <property type="match status" value="1"/>
</dbReference>
<dbReference type="Pfam" id="PF13715">
    <property type="entry name" value="CarbopepD_reg_2"/>
    <property type="match status" value="1"/>
</dbReference>
<dbReference type="InterPro" id="IPR012910">
    <property type="entry name" value="Plug_dom"/>
</dbReference>
<evidence type="ECO:0000259" key="9">
    <source>
        <dbReference type="SMART" id="SM00965"/>
    </source>
</evidence>
<reference evidence="10 11" key="1">
    <citation type="journal article" date="2014" name="Int. J. Syst. Evol. Microbiol.">
        <title>Complete genome sequence of Corynebacterium casei LMG S-19264T (=DSM 44701T), isolated from a smear-ripened cheese.</title>
        <authorList>
            <consortium name="US DOE Joint Genome Institute (JGI-PGF)"/>
            <person name="Walter F."/>
            <person name="Albersmeier A."/>
            <person name="Kalinowski J."/>
            <person name="Ruckert C."/>
        </authorList>
    </citation>
    <scope>NUCLEOTIDE SEQUENCE [LARGE SCALE GENOMIC DNA]</scope>
    <source>
        <strain evidence="10 11">KCTC 12866</strain>
    </source>
</reference>
<dbReference type="InterPro" id="IPR011662">
    <property type="entry name" value="Secretin/TonB_short_N"/>
</dbReference>
<dbReference type="GO" id="GO:0009279">
    <property type="term" value="C:cell outer membrane"/>
    <property type="evidence" value="ECO:0007669"/>
    <property type="project" value="UniProtKB-SubCell"/>
</dbReference>
<protein>
    <submittedName>
        <fullName evidence="10">SusC/RagA family TonB-linked outer membrane protein</fullName>
    </submittedName>
</protein>
<feature type="domain" description="Secretin/TonB short N-terminal" evidence="9">
    <location>
        <begin position="69"/>
        <end position="120"/>
    </location>
</feature>
<organism evidence="10 11">
    <name type="scientific">Persicitalea jodogahamensis</name>
    <dbReference type="NCBI Taxonomy" id="402147"/>
    <lineage>
        <taxon>Bacteria</taxon>
        <taxon>Pseudomonadati</taxon>
        <taxon>Bacteroidota</taxon>
        <taxon>Cytophagia</taxon>
        <taxon>Cytophagales</taxon>
        <taxon>Spirosomataceae</taxon>
        <taxon>Persicitalea</taxon>
    </lineage>
</organism>
<keyword evidence="8" id="KW-0732">Signal</keyword>
<dbReference type="EMBL" id="BMXF01000001">
    <property type="protein sequence ID" value="GHB65706.1"/>
    <property type="molecule type" value="Genomic_DNA"/>
</dbReference>
<dbReference type="NCBIfam" id="TIGR04056">
    <property type="entry name" value="OMP_RagA_SusC"/>
    <property type="match status" value="1"/>
</dbReference>
<keyword evidence="4 7" id="KW-0812">Transmembrane</keyword>
<evidence type="ECO:0000313" key="11">
    <source>
        <dbReference type="Proteomes" id="UP000598271"/>
    </source>
</evidence>
<dbReference type="InterPro" id="IPR023996">
    <property type="entry name" value="TonB-dep_OMP_SusC/RagA"/>
</dbReference>
<dbReference type="Gene3D" id="2.40.170.20">
    <property type="entry name" value="TonB-dependent receptor, beta-barrel domain"/>
    <property type="match status" value="1"/>
</dbReference>
<keyword evidence="6 7" id="KW-0998">Cell outer membrane</keyword>
<dbReference type="AlphaFoldDB" id="A0A8J3G8L4"/>
<keyword evidence="5 7" id="KW-0472">Membrane</keyword>
<sequence length="1119" mass="123384">MKFNLYTQRLALKIMQWSIIHLCLAAVFTNISLAGDASAQEVLDLRLSVRAVDQKINTVLSYIEENTEVKFSYSPNLIRASRKITLNATNERLEVVLDKLLTPQSLTYEVIGKRILLKRKLPPPAEKATGRADLENTALPVDRTIAGKVADEQGEALPGVNILLKGTQRGTTTDQDGQYSLSIPDGDNAATTLVFSFVGYELQEVVVGNRTTLDVVLKPDLKALEEVVVVGYGTQKKSDLTGSVVRANIEAFRESPNVNLAQSLQGTVPGLNIGQTNAAGQNPSISIRGRTTINGNQNVLLVVDGIIFTGSMSDLNPADIASVDVLKDPSSMAIYGAQAANGVILITTKGGKQKDSKPVFNYSGTYTTQTPSNTLHLFDREGFIKKSADIDWQKAYLAPDYTQPNPDFSYADVVNDPPLREGFENGTDYDWWGNTTNPGYITAHNLSVSGSSGETSYFISGGYTDQKGFIMNDKFKRVTTRINLENKVFKWFTLGAQTFGTFSDYSGESPTLGGITIMTPLVQPTDSDGNYILNPNGTNNANPFLVSAADDFDKRNTIFGNFFANIEVPFVKGLSYRVNYGHNYAWDRHYSSNQYANAAAGEAYKINSNAYDWTLDNILTYKKAFGEDHRLDVTMVAGRRERRYETTNATGSNFNNLRLIYNDLSLGTIQRVTSGAWDESYLYQTGRINYEYKYRYLLTATLRRDGFSGFADNSKTALFPSLGFGWVVSEEDFLKSSNTITHLKLRGSYGSNGNLVSRYSSLARLGIYPAYVLGDGGSTEFGQVVTTLANPNLSWETTTGFNFGVDFSVLKNRLTGSVDYYRTTTNDLIFDVSIPEVTGFDKITSNVGNIANRGVELMLNGKILDKGDFKWNANFNLAANRNRVVSLLGLDNDNDGKEDDLVASGLFIGQPIGTIYDYESGGIIQIGEEAPSGFFAGTHRIIDQNNDGFIDANDRVIRGRTEPAYNFGLLNEFNYGDFTLRFFINSIQGGSNSYLGQNMPNGLGIGDNIRRNNFWRELDYWTPANPGARYRGLDQGAATEYNYYGNRSFVRLQDVTLAYNLNAGLINRLGMKGVKLFVSGKNLATLTKWVGWDPETGSGLDRNGRPVMKGISVGLDVRF</sequence>
<comment type="subcellular location">
    <subcellularLocation>
        <location evidence="1 7">Cell outer membrane</location>
        <topology evidence="1 7">Multi-pass membrane protein</topology>
    </subcellularLocation>
</comment>
<dbReference type="InterPro" id="IPR008969">
    <property type="entry name" value="CarboxyPept-like_regulatory"/>
</dbReference>
<dbReference type="SUPFAM" id="SSF49464">
    <property type="entry name" value="Carboxypeptidase regulatory domain-like"/>
    <property type="match status" value="1"/>
</dbReference>
<evidence type="ECO:0000256" key="1">
    <source>
        <dbReference type="ARBA" id="ARBA00004571"/>
    </source>
</evidence>
<dbReference type="InterPro" id="IPR039426">
    <property type="entry name" value="TonB-dep_rcpt-like"/>
</dbReference>
<comment type="similarity">
    <text evidence="7">Belongs to the TonB-dependent receptor family.</text>
</comment>
<dbReference type="InterPro" id="IPR023997">
    <property type="entry name" value="TonB-dep_OMP_SusC/RagA_CS"/>
</dbReference>
<evidence type="ECO:0000256" key="7">
    <source>
        <dbReference type="PROSITE-ProRule" id="PRU01360"/>
    </source>
</evidence>
<dbReference type="InterPro" id="IPR036942">
    <property type="entry name" value="Beta-barrel_TonB_sf"/>
</dbReference>
<dbReference type="PROSITE" id="PS52016">
    <property type="entry name" value="TONB_DEPENDENT_REC_3"/>
    <property type="match status" value="1"/>
</dbReference>
<dbReference type="RefSeq" id="WP_229580598.1">
    <property type="nucleotide sequence ID" value="NZ_BMXF01000001.1"/>
</dbReference>
<feature type="signal peptide" evidence="8">
    <location>
        <begin position="1"/>
        <end position="39"/>
    </location>
</feature>
<dbReference type="Gene3D" id="2.60.40.1120">
    <property type="entry name" value="Carboxypeptidase-like, regulatory domain"/>
    <property type="match status" value="1"/>
</dbReference>
<gene>
    <name evidence="10" type="ORF">GCM10007390_19780</name>
</gene>
<dbReference type="Pfam" id="PF07715">
    <property type="entry name" value="Plug"/>
    <property type="match status" value="1"/>
</dbReference>
<dbReference type="SUPFAM" id="SSF56935">
    <property type="entry name" value="Porins"/>
    <property type="match status" value="1"/>
</dbReference>
<evidence type="ECO:0000256" key="4">
    <source>
        <dbReference type="ARBA" id="ARBA00022692"/>
    </source>
</evidence>
<evidence type="ECO:0000313" key="10">
    <source>
        <dbReference type="EMBL" id="GHB65706.1"/>
    </source>
</evidence>
<evidence type="ECO:0000256" key="3">
    <source>
        <dbReference type="ARBA" id="ARBA00022452"/>
    </source>
</evidence>
<proteinExistence type="inferred from homology"/>
<keyword evidence="2 7" id="KW-0813">Transport</keyword>
<dbReference type="SMART" id="SM00965">
    <property type="entry name" value="STN"/>
    <property type="match status" value="1"/>
</dbReference>
<dbReference type="Pfam" id="PF07660">
    <property type="entry name" value="STN"/>
    <property type="match status" value="1"/>
</dbReference>
<evidence type="ECO:0000256" key="8">
    <source>
        <dbReference type="SAM" id="SignalP"/>
    </source>
</evidence>
<evidence type="ECO:0000256" key="6">
    <source>
        <dbReference type="ARBA" id="ARBA00023237"/>
    </source>
</evidence>
<dbReference type="NCBIfam" id="TIGR04057">
    <property type="entry name" value="SusC_RagA_signa"/>
    <property type="match status" value="1"/>
</dbReference>
<evidence type="ECO:0000256" key="5">
    <source>
        <dbReference type="ARBA" id="ARBA00023136"/>
    </source>
</evidence>
<evidence type="ECO:0000256" key="2">
    <source>
        <dbReference type="ARBA" id="ARBA00022448"/>
    </source>
</evidence>
<accession>A0A8J3G8L4</accession>
<dbReference type="Proteomes" id="UP000598271">
    <property type="component" value="Unassembled WGS sequence"/>
</dbReference>
<dbReference type="InterPro" id="IPR037066">
    <property type="entry name" value="Plug_dom_sf"/>
</dbReference>